<evidence type="ECO:0000313" key="1">
    <source>
        <dbReference type="EMBL" id="JAD21215.1"/>
    </source>
</evidence>
<reference evidence="1" key="2">
    <citation type="journal article" date="2015" name="Data Brief">
        <title>Shoot transcriptome of the giant reed, Arundo donax.</title>
        <authorList>
            <person name="Barrero R.A."/>
            <person name="Guerrero F.D."/>
            <person name="Moolhuijzen P."/>
            <person name="Goolsby J.A."/>
            <person name="Tidwell J."/>
            <person name="Bellgard S.E."/>
            <person name="Bellgard M.I."/>
        </authorList>
    </citation>
    <scope>NUCLEOTIDE SEQUENCE</scope>
    <source>
        <tissue evidence="1">Shoot tissue taken approximately 20 cm above the soil surface</tissue>
    </source>
</reference>
<protein>
    <submittedName>
        <fullName evidence="1">Uncharacterized protein</fullName>
    </submittedName>
</protein>
<dbReference type="EMBL" id="GBRH01276680">
    <property type="protein sequence ID" value="JAD21215.1"/>
    <property type="molecule type" value="Transcribed_RNA"/>
</dbReference>
<accession>A0A0A8Y7S7</accession>
<name>A0A0A8Y7S7_ARUDO</name>
<sequence>MGHPSESTTAIACMNFCCLALCMCFIG</sequence>
<dbReference type="AlphaFoldDB" id="A0A0A8Y7S7"/>
<reference evidence="1" key="1">
    <citation type="submission" date="2014-09" db="EMBL/GenBank/DDBJ databases">
        <authorList>
            <person name="Magalhaes I.L.F."/>
            <person name="Oliveira U."/>
            <person name="Santos F.R."/>
            <person name="Vidigal T.H.D.A."/>
            <person name="Brescovit A.D."/>
            <person name="Santos A.J."/>
        </authorList>
    </citation>
    <scope>NUCLEOTIDE SEQUENCE</scope>
    <source>
        <tissue evidence="1">Shoot tissue taken approximately 20 cm above the soil surface</tissue>
    </source>
</reference>
<proteinExistence type="predicted"/>
<organism evidence="1">
    <name type="scientific">Arundo donax</name>
    <name type="common">Giant reed</name>
    <name type="synonym">Donax arundinaceus</name>
    <dbReference type="NCBI Taxonomy" id="35708"/>
    <lineage>
        <taxon>Eukaryota</taxon>
        <taxon>Viridiplantae</taxon>
        <taxon>Streptophyta</taxon>
        <taxon>Embryophyta</taxon>
        <taxon>Tracheophyta</taxon>
        <taxon>Spermatophyta</taxon>
        <taxon>Magnoliopsida</taxon>
        <taxon>Liliopsida</taxon>
        <taxon>Poales</taxon>
        <taxon>Poaceae</taxon>
        <taxon>PACMAD clade</taxon>
        <taxon>Arundinoideae</taxon>
        <taxon>Arundineae</taxon>
        <taxon>Arundo</taxon>
    </lineage>
</organism>